<proteinExistence type="inferred from homology"/>
<sequence>MAATPVDPRVADRHRAAMLDNPGNAHSAEHAVGVAARQALDAAGEAVLRAIESREDVVTFTPGASAALWLAVEDAIARTVGRVARVAATAVEHPALLSALRHAERGGRLQLTILPVDAQGAPVVEALATALRDSVDLVCTMAANNEVGTITDLAHICAVVRAAGARHLVDASQAAGRLAMPALAKADLIVVSGAKLYGPRRSGALIGALCGHAETLAHDVFGSPDVPAAVALAYALDLRVAERDADETRLAYLRDRLQADLTAAVPDLRINGDPTARLAGSLHISTPHLPGEAVVARLWGKVAVSTGAACQSGAPGPSHVLSAMDMPDWARDGAVRIGLGRFNSAEEVAEAGALIASALTLTLPARRYA</sequence>
<dbReference type="Pfam" id="PF00266">
    <property type="entry name" value="Aminotran_5"/>
    <property type="match status" value="2"/>
</dbReference>
<keyword evidence="6" id="KW-0479">Metal-binding</keyword>
<keyword evidence="7" id="KW-0663">Pyridoxal phosphate</keyword>
<organism evidence="12 13">
    <name type="scientific">Sphingomonas immobilis</name>
    <dbReference type="NCBI Taxonomy" id="3063997"/>
    <lineage>
        <taxon>Bacteria</taxon>
        <taxon>Pseudomonadati</taxon>
        <taxon>Pseudomonadota</taxon>
        <taxon>Alphaproteobacteria</taxon>
        <taxon>Sphingomonadales</taxon>
        <taxon>Sphingomonadaceae</taxon>
        <taxon>Sphingomonas</taxon>
    </lineage>
</organism>
<dbReference type="Proteomes" id="UP001176468">
    <property type="component" value="Unassembled WGS sequence"/>
</dbReference>
<keyword evidence="8" id="KW-0408">Iron</keyword>
<evidence type="ECO:0000256" key="3">
    <source>
        <dbReference type="ARBA" id="ARBA00006490"/>
    </source>
</evidence>
<evidence type="ECO:0000256" key="10">
    <source>
        <dbReference type="ARBA" id="ARBA00050776"/>
    </source>
</evidence>
<evidence type="ECO:0000256" key="7">
    <source>
        <dbReference type="ARBA" id="ARBA00022898"/>
    </source>
</evidence>
<name>A0ABT9A152_9SPHN</name>
<dbReference type="InterPro" id="IPR016454">
    <property type="entry name" value="Cysteine_dSase"/>
</dbReference>
<dbReference type="PIRSF" id="PIRSF005572">
    <property type="entry name" value="NifS"/>
    <property type="match status" value="1"/>
</dbReference>
<keyword evidence="9" id="KW-0411">Iron-sulfur</keyword>
<dbReference type="InterPro" id="IPR000192">
    <property type="entry name" value="Aminotrans_V_dom"/>
</dbReference>
<evidence type="ECO:0000256" key="4">
    <source>
        <dbReference type="ARBA" id="ARBA00013558"/>
    </source>
</evidence>
<keyword evidence="5" id="KW-0808">Transferase</keyword>
<dbReference type="GO" id="GO:0008483">
    <property type="term" value="F:transaminase activity"/>
    <property type="evidence" value="ECO:0007669"/>
    <property type="project" value="UniProtKB-KW"/>
</dbReference>
<dbReference type="EMBL" id="JAUQSZ010000010">
    <property type="protein sequence ID" value="MDO7843556.1"/>
    <property type="molecule type" value="Genomic_DNA"/>
</dbReference>
<dbReference type="InterPro" id="IPR015421">
    <property type="entry name" value="PyrdxlP-dep_Trfase_major"/>
</dbReference>
<evidence type="ECO:0000256" key="1">
    <source>
        <dbReference type="ARBA" id="ARBA00001933"/>
    </source>
</evidence>
<feature type="domain" description="Aminotransferase class V" evidence="11">
    <location>
        <begin position="2"/>
        <end position="207"/>
    </location>
</feature>
<dbReference type="InterPro" id="IPR015424">
    <property type="entry name" value="PyrdxlP-dep_Trfase"/>
</dbReference>
<gene>
    <name evidence="12" type="ORF">Q5H94_14580</name>
</gene>
<keyword evidence="12" id="KW-0032">Aminotransferase</keyword>
<evidence type="ECO:0000256" key="9">
    <source>
        <dbReference type="ARBA" id="ARBA00023014"/>
    </source>
</evidence>
<keyword evidence="13" id="KW-1185">Reference proteome</keyword>
<dbReference type="SUPFAM" id="SSF53383">
    <property type="entry name" value="PLP-dependent transferases"/>
    <property type="match status" value="1"/>
</dbReference>
<comment type="similarity">
    <text evidence="3">Belongs to the class-V pyridoxal-phosphate-dependent aminotransferase family. NifS/IscS subfamily.</text>
</comment>
<evidence type="ECO:0000256" key="2">
    <source>
        <dbReference type="ARBA" id="ARBA00003120"/>
    </source>
</evidence>
<reference evidence="12" key="1">
    <citation type="submission" date="2023-07" db="EMBL/GenBank/DDBJ databases">
        <authorList>
            <person name="Kim M.K."/>
        </authorList>
    </citation>
    <scope>NUCLEOTIDE SEQUENCE</scope>
    <source>
        <strain evidence="12">CA1-15</strain>
    </source>
</reference>
<evidence type="ECO:0000313" key="12">
    <source>
        <dbReference type="EMBL" id="MDO7843556.1"/>
    </source>
</evidence>
<dbReference type="Gene3D" id="3.40.640.10">
    <property type="entry name" value="Type I PLP-dependent aspartate aminotransferase-like (Major domain)"/>
    <property type="match status" value="1"/>
</dbReference>
<evidence type="ECO:0000313" key="13">
    <source>
        <dbReference type="Proteomes" id="UP001176468"/>
    </source>
</evidence>
<accession>A0ABT9A152</accession>
<comment type="cofactor">
    <cofactor evidence="1">
        <name>pyridoxal 5'-phosphate</name>
        <dbReference type="ChEBI" id="CHEBI:597326"/>
    </cofactor>
</comment>
<evidence type="ECO:0000256" key="6">
    <source>
        <dbReference type="ARBA" id="ARBA00022723"/>
    </source>
</evidence>
<evidence type="ECO:0000259" key="11">
    <source>
        <dbReference type="Pfam" id="PF00266"/>
    </source>
</evidence>
<feature type="domain" description="Aminotransferase class V" evidence="11">
    <location>
        <begin position="222"/>
        <end position="349"/>
    </location>
</feature>
<dbReference type="PANTHER" id="PTHR11601">
    <property type="entry name" value="CYSTEINE DESULFURYLASE FAMILY MEMBER"/>
    <property type="match status" value="1"/>
</dbReference>
<evidence type="ECO:0000256" key="5">
    <source>
        <dbReference type="ARBA" id="ARBA00022679"/>
    </source>
</evidence>
<dbReference type="InterPro" id="IPR015422">
    <property type="entry name" value="PyrdxlP-dep_Trfase_small"/>
</dbReference>
<dbReference type="Gene3D" id="3.90.1150.10">
    <property type="entry name" value="Aspartate Aminotransferase, domain 1"/>
    <property type="match status" value="1"/>
</dbReference>
<comment type="caution">
    <text evidence="12">The sequence shown here is derived from an EMBL/GenBank/DDBJ whole genome shotgun (WGS) entry which is preliminary data.</text>
</comment>
<dbReference type="PANTHER" id="PTHR11601:SF34">
    <property type="entry name" value="CYSTEINE DESULFURASE"/>
    <property type="match status" value="1"/>
</dbReference>
<protein>
    <recommendedName>
        <fullName evidence="4">Cysteine desulfurase</fullName>
    </recommendedName>
</protein>
<comment type="function">
    <text evidence="2">Catalyzes the removal of elemental sulfur atoms from cysteine to produce alanine. Seems to participate in the biosynthesis of the nitrogenase metalloclusters by providing the inorganic sulfur required for the Fe-S core formation.</text>
</comment>
<evidence type="ECO:0000256" key="8">
    <source>
        <dbReference type="ARBA" id="ARBA00023004"/>
    </source>
</evidence>
<comment type="catalytic activity">
    <reaction evidence="10">
        <text>(sulfur carrier)-H + L-cysteine = (sulfur carrier)-SH + L-alanine</text>
        <dbReference type="Rhea" id="RHEA:43892"/>
        <dbReference type="Rhea" id="RHEA-COMP:14737"/>
        <dbReference type="Rhea" id="RHEA-COMP:14739"/>
        <dbReference type="ChEBI" id="CHEBI:29917"/>
        <dbReference type="ChEBI" id="CHEBI:35235"/>
        <dbReference type="ChEBI" id="CHEBI:57972"/>
        <dbReference type="ChEBI" id="CHEBI:64428"/>
        <dbReference type="EC" id="2.8.1.7"/>
    </reaction>
</comment>